<dbReference type="Proteomes" id="UP001498398">
    <property type="component" value="Unassembled WGS sequence"/>
</dbReference>
<keyword evidence="3" id="KW-1185">Reference proteome</keyword>
<evidence type="ECO:0000313" key="2">
    <source>
        <dbReference type="EMBL" id="KAK7472315.1"/>
    </source>
</evidence>
<name>A0ABR1K6K3_9AGAR</name>
<proteinExistence type="predicted"/>
<gene>
    <name evidence="2" type="ORF">VKT23_000435</name>
</gene>
<feature type="compositionally biased region" description="Basic and acidic residues" evidence="1">
    <location>
        <begin position="256"/>
        <end position="275"/>
    </location>
</feature>
<comment type="caution">
    <text evidence="2">The sequence shown here is derived from an EMBL/GenBank/DDBJ whole genome shotgun (WGS) entry which is preliminary data.</text>
</comment>
<feature type="compositionally biased region" description="Acidic residues" evidence="1">
    <location>
        <begin position="149"/>
        <end position="165"/>
    </location>
</feature>
<reference evidence="2 3" key="1">
    <citation type="submission" date="2024-01" db="EMBL/GenBank/DDBJ databases">
        <title>A draft genome for the cacao thread blight pathogen Marasmiellus scandens.</title>
        <authorList>
            <person name="Baruah I.K."/>
            <person name="Leung J."/>
            <person name="Bukari Y."/>
            <person name="Amoako-Attah I."/>
            <person name="Meinhardt L.W."/>
            <person name="Bailey B.A."/>
            <person name="Cohen S.P."/>
        </authorList>
    </citation>
    <scope>NUCLEOTIDE SEQUENCE [LARGE SCALE GENOMIC DNA]</scope>
    <source>
        <strain evidence="2 3">GH-19</strain>
    </source>
</reference>
<feature type="compositionally biased region" description="Polar residues" evidence="1">
    <location>
        <begin position="197"/>
        <end position="214"/>
    </location>
</feature>
<feature type="compositionally biased region" description="Basic and acidic residues" evidence="1">
    <location>
        <begin position="75"/>
        <end position="89"/>
    </location>
</feature>
<dbReference type="EMBL" id="JBANRG010000001">
    <property type="protein sequence ID" value="KAK7472315.1"/>
    <property type="molecule type" value="Genomic_DNA"/>
</dbReference>
<feature type="compositionally biased region" description="Low complexity" evidence="1">
    <location>
        <begin position="176"/>
        <end position="187"/>
    </location>
</feature>
<evidence type="ECO:0000313" key="3">
    <source>
        <dbReference type="Proteomes" id="UP001498398"/>
    </source>
</evidence>
<sequence>MLSGMYAPSAQAYSAAESFMSVPASPSPASRILSKSSTVSAYSGDQDTDDWTISDYGDISYSEINFVPSAPSDLESPRSRQKKKDEGYRRNTKRQPPPGRKKDDLATALLEKLRALQVDDRTPTPMPDSTLAGRPRSGYFSSNALRYGDEDEEKDGSEDEDDFNGDTDATARPRARASASAQAQAEPQRPRGRGRSGTVTQDSVNRSRANTVTGTVIIKPEPPKPESANMPMNPKKKTPAPAPLDLSDSNFAPSRPRSDSDSSFKENHCQTRAPEKQNAQKQKQVPKEEKPWRNGPLPKRSPLPRWEDWTEADLKYRVRMT</sequence>
<accession>A0ABR1K6K3</accession>
<protein>
    <submittedName>
        <fullName evidence="2">Uncharacterized protein</fullName>
    </submittedName>
</protein>
<feature type="compositionally biased region" description="Basic and acidic residues" evidence="1">
    <location>
        <begin position="100"/>
        <end position="122"/>
    </location>
</feature>
<organism evidence="2 3">
    <name type="scientific">Marasmiellus scandens</name>
    <dbReference type="NCBI Taxonomy" id="2682957"/>
    <lineage>
        <taxon>Eukaryota</taxon>
        <taxon>Fungi</taxon>
        <taxon>Dikarya</taxon>
        <taxon>Basidiomycota</taxon>
        <taxon>Agaricomycotina</taxon>
        <taxon>Agaricomycetes</taxon>
        <taxon>Agaricomycetidae</taxon>
        <taxon>Agaricales</taxon>
        <taxon>Marasmiineae</taxon>
        <taxon>Omphalotaceae</taxon>
        <taxon>Marasmiellus</taxon>
    </lineage>
</organism>
<feature type="region of interest" description="Disordered" evidence="1">
    <location>
        <begin position="67"/>
        <end position="312"/>
    </location>
</feature>
<evidence type="ECO:0000256" key="1">
    <source>
        <dbReference type="SAM" id="MobiDB-lite"/>
    </source>
</evidence>